<evidence type="ECO:0000313" key="2">
    <source>
        <dbReference type="EMBL" id="KFF07791.1"/>
    </source>
</evidence>
<sequence>MNKKYCFIVLLVFFNCFSQVSYSSWTNSYLQINSYNGNTNPDAYTFTLAGNGDFNIPYWRVSVKLKQPITTSDAMYTLPANKISFQPVSTAGQAYPNPIPSIPQIGMPLNVFLQEGQEVFLVPQSNAALYNQPAQPNGYYNLQVKYSMNVMGGAYLGNYPAWITFIAPLQFTAYDQYNNIIGKADHNFQFQIGTLSGTPPGIPEMSLKFAANAVNGTLEFKSMQDYVNGVSVTYPNALIVNSNTSYQIKLKSVQSQFSSVAGNTIPLEAVKLTLNPVSQNSGSVHSVSLSTSSQLIATGNTTQGSNVYYDIIYSTASNDERFINAKTEEYSTTIQYEITPQ</sequence>
<keyword evidence="1" id="KW-0732">Signal</keyword>
<dbReference type="RefSeq" id="WP_034703788.1">
    <property type="nucleotide sequence ID" value="NZ_JPRO01000005.1"/>
</dbReference>
<reference evidence="2 3" key="1">
    <citation type="submission" date="2014-07" db="EMBL/GenBank/DDBJ databases">
        <title>Genome of Chryseobacterium luteum DSM 18605.</title>
        <authorList>
            <person name="Stropko S.J."/>
            <person name="Pipes S.E."/>
            <person name="Newman J.D."/>
        </authorList>
    </citation>
    <scope>NUCLEOTIDE SEQUENCE [LARGE SCALE GENOMIC DNA]</scope>
    <source>
        <strain evidence="2 3">DSM 18605</strain>
    </source>
</reference>
<feature type="signal peptide" evidence="1">
    <location>
        <begin position="1"/>
        <end position="23"/>
    </location>
</feature>
<gene>
    <name evidence="2" type="ORF">IX38_08825</name>
</gene>
<proteinExistence type="predicted"/>
<feature type="chain" id="PRO_5001801660" evidence="1">
    <location>
        <begin position="24"/>
        <end position="341"/>
    </location>
</feature>
<dbReference type="AlphaFoldDB" id="A0A085ZTM7"/>
<evidence type="ECO:0000256" key="1">
    <source>
        <dbReference type="SAM" id="SignalP"/>
    </source>
</evidence>
<organism evidence="2 3">
    <name type="scientific">Chryseobacterium luteum</name>
    <dbReference type="NCBI Taxonomy" id="421531"/>
    <lineage>
        <taxon>Bacteria</taxon>
        <taxon>Pseudomonadati</taxon>
        <taxon>Bacteroidota</taxon>
        <taxon>Flavobacteriia</taxon>
        <taxon>Flavobacteriales</taxon>
        <taxon>Weeksellaceae</taxon>
        <taxon>Chryseobacterium group</taxon>
        <taxon>Chryseobacterium</taxon>
    </lineage>
</organism>
<dbReference type="STRING" id="421531.IX38_08825"/>
<name>A0A085ZTM7_9FLAO</name>
<dbReference type="OrthoDB" id="700277at2"/>
<comment type="caution">
    <text evidence="2">The sequence shown here is derived from an EMBL/GenBank/DDBJ whole genome shotgun (WGS) entry which is preliminary data.</text>
</comment>
<accession>A0A085ZTM7</accession>
<protein>
    <submittedName>
        <fullName evidence="2">Uncharacterized protein</fullName>
    </submittedName>
</protein>
<dbReference type="Proteomes" id="UP000028703">
    <property type="component" value="Unassembled WGS sequence"/>
</dbReference>
<keyword evidence="3" id="KW-1185">Reference proteome</keyword>
<dbReference type="EMBL" id="JPRO01000005">
    <property type="protein sequence ID" value="KFF07791.1"/>
    <property type="molecule type" value="Genomic_DNA"/>
</dbReference>
<dbReference type="eggNOG" id="ENOG502ZCHF">
    <property type="taxonomic scope" value="Bacteria"/>
</dbReference>
<evidence type="ECO:0000313" key="3">
    <source>
        <dbReference type="Proteomes" id="UP000028703"/>
    </source>
</evidence>